<dbReference type="InterPro" id="IPR044787">
    <property type="entry name" value="HHO5-like"/>
</dbReference>
<protein>
    <recommendedName>
        <fullName evidence="4">HHO5-like N-terminal domain-containing protein</fullName>
    </recommendedName>
</protein>
<reference evidence="5" key="1">
    <citation type="submission" date="2019-08" db="EMBL/GenBank/DDBJ databases">
        <title>Reference gene set and small RNA set construction with multiple tissues from Davidia involucrata Baill.</title>
        <authorList>
            <person name="Yang H."/>
            <person name="Zhou C."/>
            <person name="Li G."/>
            <person name="Wang J."/>
            <person name="Gao P."/>
            <person name="Wang M."/>
            <person name="Wang R."/>
            <person name="Zhao Y."/>
        </authorList>
    </citation>
    <scope>NUCLEOTIDE SEQUENCE</scope>
    <source>
        <tissue evidence="5">Mixed with DoveR01_LX</tissue>
    </source>
</reference>
<evidence type="ECO:0000256" key="2">
    <source>
        <dbReference type="ARBA" id="ARBA00023125"/>
    </source>
</evidence>
<name>A0A5B7C5K9_DAVIN</name>
<dbReference type="GO" id="GO:0005634">
    <property type="term" value="C:nucleus"/>
    <property type="evidence" value="ECO:0007669"/>
    <property type="project" value="UniProtKB-SubCell"/>
</dbReference>
<dbReference type="InterPro" id="IPR058673">
    <property type="entry name" value="HHO5-like_N"/>
</dbReference>
<sequence>MLEDEMRKIDGFKRELPLCMLLLNDAIMRLKEEKMQCRESEVRPVMEEFIPSKGNSDEDEGAKMSSDFSDKKNWMSSAQLWSTNFTCDNYDIKNKKIKR</sequence>
<comment type="subcellular location">
    <subcellularLocation>
        <location evidence="1">Nucleus</location>
    </subcellularLocation>
</comment>
<dbReference type="AlphaFoldDB" id="A0A5B7C5K9"/>
<proteinExistence type="predicted"/>
<dbReference type="GO" id="GO:0003700">
    <property type="term" value="F:DNA-binding transcription factor activity"/>
    <property type="evidence" value="ECO:0007669"/>
    <property type="project" value="InterPro"/>
</dbReference>
<gene>
    <name evidence="5" type="ORF">Din_045843</name>
</gene>
<dbReference type="PANTHER" id="PTHR31003:SF3">
    <property type="entry name" value="HOMEODOMAIN-LIKE SUPERFAMILY PROTEIN-RELATED"/>
    <property type="match status" value="1"/>
</dbReference>
<dbReference type="Pfam" id="PF26575">
    <property type="entry name" value="HHO5_N"/>
    <property type="match status" value="1"/>
</dbReference>
<feature type="domain" description="HHO5-like N-terminal" evidence="4">
    <location>
        <begin position="2"/>
        <end position="35"/>
    </location>
</feature>
<evidence type="ECO:0000256" key="1">
    <source>
        <dbReference type="ARBA" id="ARBA00004123"/>
    </source>
</evidence>
<dbReference type="PANTHER" id="PTHR31003">
    <property type="entry name" value="MYB FAMILY TRANSCRIPTION FACTOR"/>
    <property type="match status" value="1"/>
</dbReference>
<evidence type="ECO:0000259" key="4">
    <source>
        <dbReference type="Pfam" id="PF26575"/>
    </source>
</evidence>
<feature type="region of interest" description="Disordered" evidence="3">
    <location>
        <begin position="48"/>
        <end position="69"/>
    </location>
</feature>
<dbReference type="GO" id="GO:0003677">
    <property type="term" value="F:DNA binding"/>
    <property type="evidence" value="ECO:0007669"/>
    <property type="project" value="UniProtKB-KW"/>
</dbReference>
<evidence type="ECO:0000313" key="5">
    <source>
        <dbReference type="EMBL" id="MPA76402.1"/>
    </source>
</evidence>
<keyword evidence="2" id="KW-0238">DNA-binding</keyword>
<dbReference type="EMBL" id="GHES01045843">
    <property type="protein sequence ID" value="MPA76402.1"/>
    <property type="molecule type" value="Transcribed_RNA"/>
</dbReference>
<evidence type="ECO:0000256" key="3">
    <source>
        <dbReference type="SAM" id="MobiDB-lite"/>
    </source>
</evidence>
<organism evidence="5">
    <name type="scientific">Davidia involucrata</name>
    <name type="common">Dove tree</name>
    <dbReference type="NCBI Taxonomy" id="16924"/>
    <lineage>
        <taxon>Eukaryota</taxon>
        <taxon>Viridiplantae</taxon>
        <taxon>Streptophyta</taxon>
        <taxon>Embryophyta</taxon>
        <taxon>Tracheophyta</taxon>
        <taxon>Spermatophyta</taxon>
        <taxon>Magnoliopsida</taxon>
        <taxon>eudicotyledons</taxon>
        <taxon>Gunneridae</taxon>
        <taxon>Pentapetalae</taxon>
        <taxon>asterids</taxon>
        <taxon>Cornales</taxon>
        <taxon>Nyssaceae</taxon>
        <taxon>Davidia</taxon>
    </lineage>
</organism>
<accession>A0A5B7C5K9</accession>